<evidence type="ECO:0000313" key="2">
    <source>
        <dbReference type="Proteomes" id="UP000324748"/>
    </source>
</evidence>
<gene>
    <name evidence="1" type="ORF">PGT21_014008</name>
</gene>
<dbReference type="AlphaFoldDB" id="A0A5B0QAR1"/>
<organism evidence="1 2">
    <name type="scientific">Puccinia graminis f. sp. tritici</name>
    <dbReference type="NCBI Taxonomy" id="56615"/>
    <lineage>
        <taxon>Eukaryota</taxon>
        <taxon>Fungi</taxon>
        <taxon>Dikarya</taxon>
        <taxon>Basidiomycota</taxon>
        <taxon>Pucciniomycotina</taxon>
        <taxon>Pucciniomycetes</taxon>
        <taxon>Pucciniales</taxon>
        <taxon>Pucciniaceae</taxon>
        <taxon>Puccinia</taxon>
    </lineage>
</organism>
<reference evidence="1 2" key="1">
    <citation type="submission" date="2019-05" db="EMBL/GenBank/DDBJ databases">
        <title>Emergence of the Ug99 lineage of the wheat stem rust pathogen through somatic hybridization.</title>
        <authorList>
            <person name="Li F."/>
            <person name="Upadhyaya N.M."/>
            <person name="Sperschneider J."/>
            <person name="Matny O."/>
            <person name="Nguyen-Phuc H."/>
            <person name="Mago R."/>
            <person name="Raley C."/>
            <person name="Miller M.E."/>
            <person name="Silverstein K.A.T."/>
            <person name="Henningsen E."/>
            <person name="Hirsch C.D."/>
            <person name="Visser B."/>
            <person name="Pretorius Z.A."/>
            <person name="Steffenson B.J."/>
            <person name="Schwessinger B."/>
            <person name="Dodds P.N."/>
            <person name="Figueroa M."/>
        </authorList>
    </citation>
    <scope>NUCLEOTIDE SEQUENCE [LARGE SCALE GENOMIC DNA]</scope>
    <source>
        <strain evidence="1">21-0</strain>
    </source>
</reference>
<proteinExistence type="predicted"/>
<protein>
    <submittedName>
        <fullName evidence="1">Uncharacterized protein</fullName>
    </submittedName>
</protein>
<evidence type="ECO:0000313" key="1">
    <source>
        <dbReference type="EMBL" id="KAA1110199.1"/>
    </source>
</evidence>
<dbReference type="Proteomes" id="UP000324748">
    <property type="component" value="Unassembled WGS sequence"/>
</dbReference>
<dbReference type="EMBL" id="VSWC01000027">
    <property type="protein sequence ID" value="KAA1110199.1"/>
    <property type="molecule type" value="Genomic_DNA"/>
</dbReference>
<accession>A0A5B0QAR1</accession>
<sequence length="140" mass="15798">MVPPRKRLGDYASLDTEFWMGVEAGESLLHTEAEDLAQCLSREAELPIGFRRVTWQHRLGCETQSCRASGYPSWRKRHMLSARVASYRPPLVLSTTLLPSLLNVTSPSQQDFTYPLCGKNLLEGSVNVIDDSRSLFGQWI</sequence>
<name>A0A5B0QAR1_PUCGR</name>
<comment type="caution">
    <text evidence="1">The sequence shown here is derived from an EMBL/GenBank/DDBJ whole genome shotgun (WGS) entry which is preliminary data.</text>
</comment>
<keyword evidence="2" id="KW-1185">Reference proteome</keyword>